<evidence type="ECO:0000256" key="3">
    <source>
        <dbReference type="PROSITE-ProRule" id="PRU00023"/>
    </source>
</evidence>
<dbReference type="PANTHER" id="PTHR24198">
    <property type="entry name" value="ANKYRIN REPEAT AND PROTEIN KINASE DOMAIN-CONTAINING PROTEIN"/>
    <property type="match status" value="1"/>
</dbReference>
<dbReference type="InterPro" id="IPR036770">
    <property type="entry name" value="Ankyrin_rpt-contain_sf"/>
</dbReference>
<feature type="repeat" description="ANK" evidence="3">
    <location>
        <begin position="22"/>
        <end position="54"/>
    </location>
</feature>
<feature type="repeat" description="ANK" evidence="3">
    <location>
        <begin position="55"/>
        <end position="87"/>
    </location>
</feature>
<dbReference type="PANTHER" id="PTHR24198:SF185">
    <property type="entry name" value="ANKYRIN-3"/>
    <property type="match status" value="1"/>
</dbReference>
<proteinExistence type="predicted"/>
<dbReference type="SUPFAM" id="SSF48403">
    <property type="entry name" value="Ankyrin repeat"/>
    <property type="match status" value="1"/>
</dbReference>
<organism evidence="4">
    <name type="scientific">Palpitomonas bilix</name>
    <dbReference type="NCBI Taxonomy" id="652834"/>
    <lineage>
        <taxon>Eukaryota</taxon>
        <taxon>Eukaryota incertae sedis</taxon>
    </lineage>
</organism>
<reference evidence="4" key="1">
    <citation type="submission" date="2021-01" db="EMBL/GenBank/DDBJ databases">
        <authorList>
            <person name="Corre E."/>
            <person name="Pelletier E."/>
            <person name="Niang G."/>
            <person name="Scheremetjew M."/>
            <person name="Finn R."/>
            <person name="Kale V."/>
            <person name="Holt S."/>
            <person name="Cochrane G."/>
            <person name="Meng A."/>
            <person name="Brown T."/>
            <person name="Cohen L."/>
        </authorList>
    </citation>
    <scope>NUCLEOTIDE SEQUENCE</scope>
    <source>
        <strain evidence="4">NIES-2562</strain>
    </source>
</reference>
<dbReference type="AlphaFoldDB" id="A0A7S3D4D2"/>
<dbReference type="Pfam" id="PF12796">
    <property type="entry name" value="Ank_2"/>
    <property type="match status" value="1"/>
</dbReference>
<keyword evidence="2 3" id="KW-0040">ANK repeat</keyword>
<dbReference type="SMART" id="SM00248">
    <property type="entry name" value="ANK"/>
    <property type="match status" value="3"/>
</dbReference>
<name>A0A7S3D4D2_9EUKA</name>
<accession>A0A7S3D4D2</accession>
<dbReference type="Gene3D" id="1.25.40.20">
    <property type="entry name" value="Ankyrin repeat-containing domain"/>
    <property type="match status" value="1"/>
</dbReference>
<sequence>MLAGVRMEISGEQIALQSENGFKSSRLHVFTWQGDHEAVKKLLDQGADANYEADDGRTPIFSAAFYNYPTLAQLLLSYGADPNHSDKSGKTPLLLAIEWKSRAVIEVLLEARVSVGDSAVSLAQSKLGVEWASRLEYVSANYAQMKIALLMAWHSRLGQHSLIGRLPIDIGYLIISFAFNVE</sequence>
<evidence type="ECO:0000256" key="1">
    <source>
        <dbReference type="ARBA" id="ARBA00022737"/>
    </source>
</evidence>
<keyword evidence="1" id="KW-0677">Repeat</keyword>
<dbReference type="EMBL" id="HBIB01012877">
    <property type="protein sequence ID" value="CAE0246285.1"/>
    <property type="molecule type" value="Transcribed_RNA"/>
</dbReference>
<dbReference type="GO" id="GO:0005737">
    <property type="term" value="C:cytoplasm"/>
    <property type="evidence" value="ECO:0007669"/>
    <property type="project" value="TreeGrafter"/>
</dbReference>
<evidence type="ECO:0000256" key="2">
    <source>
        <dbReference type="ARBA" id="ARBA00023043"/>
    </source>
</evidence>
<evidence type="ECO:0000313" key="4">
    <source>
        <dbReference type="EMBL" id="CAE0246285.1"/>
    </source>
</evidence>
<protein>
    <recommendedName>
        <fullName evidence="5">Ankyrin repeat protein</fullName>
    </recommendedName>
</protein>
<dbReference type="PROSITE" id="PS50297">
    <property type="entry name" value="ANK_REP_REGION"/>
    <property type="match status" value="1"/>
</dbReference>
<evidence type="ECO:0008006" key="5">
    <source>
        <dbReference type="Google" id="ProtNLM"/>
    </source>
</evidence>
<dbReference type="PROSITE" id="PS50088">
    <property type="entry name" value="ANK_REPEAT"/>
    <property type="match status" value="2"/>
</dbReference>
<gene>
    <name evidence="4" type="ORF">PBIL07802_LOCUS8468</name>
</gene>
<dbReference type="InterPro" id="IPR002110">
    <property type="entry name" value="Ankyrin_rpt"/>
</dbReference>